<dbReference type="AlphaFoldDB" id="A0A5D0HSL3"/>
<gene>
    <name evidence="1" type="ORF">FUA24_13475</name>
</gene>
<protein>
    <submittedName>
        <fullName evidence="1">DUF1800 domain-containing protein</fullName>
    </submittedName>
</protein>
<dbReference type="RefSeq" id="WP_148543163.1">
    <property type="nucleotide sequence ID" value="NZ_VSDQ01000679.1"/>
</dbReference>
<name>A0A5D0HSL3_9FLAO</name>
<sequence>MKQKHIQHLYNRLGFGILPNDLEKLSKKSRKEVVNSLFSASKTVSPIKQDVSEIKNLIGDSYMTAKENIREIQKLSRELAPKLNMAWVKRLSNTSEIVREKMTLFWSNHFVCEDNNYIYRENYHNTLRAHALGDFRAFVNAVSKEAAMTKYLNTKQNKKQKPNENFARELMELFTLGVGNYTEQDIKEAAKAFTGYSHDIHGNFLFRRRLHDYGEKTFFGKTGNYKGEDIVDIILEEKRCAEYICEKVYRYFVNDTLNKAHVEAMTNVFYKDYNINKLMKFVCNASWFYEDENIGNKIKSPIELLVGMNTLVPTTFNNQRQFLYLQRSLGQVLLDPPNVAGWKGGQNWIDSNTITLRLKLPSLLLNSAYISKARKGQNDAQMEQRKKMFKKNFGKRFNVESNWDYFNKQFKSVSINELENYVLACKASPAAKNYLNTLEKVSKQEYCVQLMSLPEYQMC</sequence>
<reference evidence="1 2" key="1">
    <citation type="submission" date="2019-08" db="EMBL/GenBank/DDBJ databases">
        <title>Seonamhaeicola sediminis sp. nov., isolated from marine sediment.</title>
        <authorList>
            <person name="Cao W.R."/>
        </authorList>
    </citation>
    <scope>NUCLEOTIDE SEQUENCE [LARGE SCALE GENOMIC DNA]</scope>
    <source>
        <strain evidence="1 2">B011</strain>
    </source>
</reference>
<organism evidence="1 2">
    <name type="scientific">Seonamhaeicola marinus</name>
    <dbReference type="NCBI Taxonomy" id="1912246"/>
    <lineage>
        <taxon>Bacteria</taxon>
        <taxon>Pseudomonadati</taxon>
        <taxon>Bacteroidota</taxon>
        <taxon>Flavobacteriia</taxon>
        <taxon>Flavobacteriales</taxon>
        <taxon>Flavobacteriaceae</taxon>
    </lineage>
</organism>
<dbReference type="EMBL" id="VSDQ01000679">
    <property type="protein sequence ID" value="TYA74333.1"/>
    <property type="molecule type" value="Genomic_DNA"/>
</dbReference>
<dbReference type="OrthoDB" id="9772295at2"/>
<evidence type="ECO:0000313" key="1">
    <source>
        <dbReference type="EMBL" id="TYA74333.1"/>
    </source>
</evidence>
<evidence type="ECO:0000313" key="2">
    <source>
        <dbReference type="Proteomes" id="UP000323930"/>
    </source>
</evidence>
<dbReference type="Pfam" id="PF08811">
    <property type="entry name" value="DUF1800"/>
    <property type="match status" value="1"/>
</dbReference>
<comment type="caution">
    <text evidence="1">The sequence shown here is derived from an EMBL/GenBank/DDBJ whole genome shotgun (WGS) entry which is preliminary data.</text>
</comment>
<accession>A0A5D0HSL3</accession>
<dbReference type="InterPro" id="IPR014917">
    <property type="entry name" value="DUF1800"/>
</dbReference>
<keyword evidence="2" id="KW-1185">Reference proteome</keyword>
<dbReference type="Proteomes" id="UP000323930">
    <property type="component" value="Unassembled WGS sequence"/>
</dbReference>
<proteinExistence type="predicted"/>